<feature type="transmembrane region" description="Helical" evidence="1">
    <location>
        <begin position="277"/>
        <end position="298"/>
    </location>
</feature>
<feature type="transmembrane region" description="Helical" evidence="1">
    <location>
        <begin position="249"/>
        <end position="271"/>
    </location>
</feature>
<feature type="transmembrane region" description="Helical" evidence="1">
    <location>
        <begin position="152"/>
        <end position="173"/>
    </location>
</feature>
<keyword evidence="4" id="KW-1185">Reference proteome</keyword>
<dbReference type="InterPro" id="IPR052529">
    <property type="entry name" value="Bact_Transport_Assoc"/>
</dbReference>
<dbReference type="InterPro" id="IPR007349">
    <property type="entry name" value="DUF418"/>
</dbReference>
<feature type="transmembrane region" description="Helical" evidence="1">
    <location>
        <begin position="349"/>
        <end position="371"/>
    </location>
</feature>
<organism evidence="3 4">
    <name type="scientific">Tsukamurella pulmonis</name>
    <dbReference type="NCBI Taxonomy" id="47312"/>
    <lineage>
        <taxon>Bacteria</taxon>
        <taxon>Bacillati</taxon>
        <taxon>Actinomycetota</taxon>
        <taxon>Actinomycetes</taxon>
        <taxon>Mycobacteriales</taxon>
        <taxon>Tsukamurellaceae</taxon>
        <taxon>Tsukamurella</taxon>
    </lineage>
</organism>
<feature type="domain" description="DUF418" evidence="2">
    <location>
        <begin position="234"/>
        <end position="386"/>
    </location>
</feature>
<dbReference type="AlphaFoldDB" id="A0A1H1GR83"/>
<evidence type="ECO:0000313" key="4">
    <source>
        <dbReference type="Proteomes" id="UP000183053"/>
    </source>
</evidence>
<protein>
    <recommendedName>
        <fullName evidence="2">DUF418 domain-containing protein</fullName>
    </recommendedName>
</protein>
<sequence>MTSTPAPAGTASTPAPTTRRIASLDVARGLAILGTFGTNVWIFTEPRGMVGYLDTVGAESLPIRVLQTLAQGKFLGLLSLMFGVGLAIQQASAARHERPWPGRYWRRALVLFLDGLVHFLLVAEFDVLMGYALVSFVVSAMLILRPRVRLRWAVACAALHLSVVALVSVGMTLERSGVGAGPEPARANPYADGSFWDLVLFRADHALLFRAETMFMIPLTIAMFLTGAALFQGGLFAPEGAALRRRMMWIGGVAAPVDLAIGIAGAPLGLAGPAVFVGRYAVAPLVALGLLALIAEFYQRRAVGRVGGALSNVGKTALSCYVLQNLIASALCYGWGLGLAARFGAEHRLVFTVAVYVGVMACLLAVSALWTRRFARGPIEMLMHRAA</sequence>
<feature type="transmembrane region" description="Helical" evidence="1">
    <location>
        <begin position="74"/>
        <end position="92"/>
    </location>
</feature>
<dbReference type="STRING" id="47312.SAMN04489765_3512"/>
<dbReference type="PANTHER" id="PTHR30590:SF2">
    <property type="entry name" value="INNER MEMBRANE PROTEIN"/>
    <property type="match status" value="1"/>
</dbReference>
<keyword evidence="1" id="KW-1133">Transmembrane helix</keyword>
<dbReference type="EMBL" id="FNLF01000002">
    <property type="protein sequence ID" value="SDR15714.1"/>
    <property type="molecule type" value="Genomic_DNA"/>
</dbReference>
<evidence type="ECO:0000256" key="1">
    <source>
        <dbReference type="SAM" id="Phobius"/>
    </source>
</evidence>
<dbReference type="RefSeq" id="WP_068568365.1">
    <property type="nucleotide sequence ID" value="NZ_FNLF01000002.1"/>
</dbReference>
<keyword evidence="1" id="KW-0472">Membrane</keyword>
<evidence type="ECO:0000313" key="3">
    <source>
        <dbReference type="EMBL" id="SDR15714.1"/>
    </source>
</evidence>
<accession>A0A1H1GR83</accession>
<gene>
    <name evidence="3" type="ORF">SAMN04489765_3512</name>
</gene>
<reference evidence="4" key="1">
    <citation type="submission" date="2016-10" db="EMBL/GenBank/DDBJ databases">
        <authorList>
            <person name="Varghese N."/>
            <person name="Submissions S."/>
        </authorList>
    </citation>
    <scope>NUCLEOTIDE SEQUENCE [LARGE SCALE GENOMIC DNA]</scope>
    <source>
        <strain evidence="4">DSM 44142</strain>
    </source>
</reference>
<feature type="transmembrane region" description="Helical" evidence="1">
    <location>
        <begin position="318"/>
        <end position="337"/>
    </location>
</feature>
<name>A0A1H1GR83_9ACTN</name>
<dbReference type="PANTHER" id="PTHR30590">
    <property type="entry name" value="INNER MEMBRANE PROTEIN"/>
    <property type="match status" value="1"/>
</dbReference>
<evidence type="ECO:0000259" key="2">
    <source>
        <dbReference type="Pfam" id="PF04235"/>
    </source>
</evidence>
<dbReference type="Pfam" id="PF04235">
    <property type="entry name" value="DUF418"/>
    <property type="match status" value="1"/>
</dbReference>
<dbReference type="Proteomes" id="UP000183053">
    <property type="component" value="Unassembled WGS sequence"/>
</dbReference>
<proteinExistence type="predicted"/>
<keyword evidence="1" id="KW-0812">Transmembrane</keyword>
<dbReference type="OrthoDB" id="9807744at2"/>
<feature type="transmembrane region" description="Helical" evidence="1">
    <location>
        <begin position="215"/>
        <end position="237"/>
    </location>
</feature>